<dbReference type="SMART" id="SM00512">
    <property type="entry name" value="Skp1"/>
    <property type="match status" value="1"/>
</dbReference>
<evidence type="ECO:0000313" key="7">
    <source>
        <dbReference type="Proteomes" id="UP000193719"/>
    </source>
</evidence>
<evidence type="ECO:0000256" key="3">
    <source>
        <dbReference type="PIRNR" id="PIRNR028729"/>
    </source>
</evidence>
<reference evidence="6 7" key="1">
    <citation type="submission" date="2016-08" db="EMBL/GenBank/DDBJ databases">
        <title>Genomes of anaerobic fungi encode conserved fungal cellulosomes for biomass hydrolysis.</title>
        <authorList>
            <consortium name="DOE Joint Genome Institute"/>
            <person name="Haitjema C.H."/>
            <person name="Gilmore S.P."/>
            <person name="Henske J.K."/>
            <person name="Solomon K.V."/>
            <person name="De Groot R."/>
            <person name="Kuo A."/>
            <person name="Mondo S.J."/>
            <person name="Salamov A.A."/>
            <person name="Labutti K."/>
            <person name="Zhao Z."/>
            <person name="Chiniquy J."/>
            <person name="Barry K."/>
            <person name="Brewer H.M."/>
            <person name="Purvine S.O."/>
            <person name="Wright A.T."/>
            <person name="Boxma B."/>
            <person name="Van Alen T."/>
            <person name="Hackstein J.H."/>
            <person name="Baker S.E."/>
            <person name="Grigoriev I.V."/>
            <person name="O'Malley M.A."/>
        </authorList>
    </citation>
    <scope>NUCLEOTIDE SEQUENCE [LARGE SCALE GENOMIC DNA]</scope>
    <source>
        <strain evidence="7">finn</strain>
    </source>
</reference>
<dbReference type="SUPFAM" id="SSF54695">
    <property type="entry name" value="POZ domain"/>
    <property type="match status" value="1"/>
</dbReference>
<dbReference type="GO" id="GO:0006511">
    <property type="term" value="P:ubiquitin-dependent protein catabolic process"/>
    <property type="evidence" value="ECO:0007669"/>
    <property type="project" value="InterPro"/>
</dbReference>
<keyword evidence="2 3" id="KW-0833">Ubl conjugation pathway</keyword>
<dbReference type="InterPro" id="IPR011333">
    <property type="entry name" value="SKP1/BTB/POZ_sf"/>
</dbReference>
<gene>
    <name evidence="6" type="ORF">BCR36DRAFT_284575</name>
</gene>
<accession>A0A1Y1VDW7</accession>
<comment type="subunit">
    <text evidence="3">Component of the SCF (SKP1-CUL1-F-box protein) E3 ubiquitin ligase complexes.</text>
</comment>
<comment type="pathway">
    <text evidence="3">Protein modification; protein ubiquitination.</text>
</comment>
<dbReference type="InterPro" id="IPR016072">
    <property type="entry name" value="Skp1_comp_dimer"/>
</dbReference>
<dbReference type="InterPro" id="IPR016897">
    <property type="entry name" value="SKP1"/>
</dbReference>
<evidence type="ECO:0000259" key="4">
    <source>
        <dbReference type="Pfam" id="PF01466"/>
    </source>
</evidence>
<feature type="domain" description="SKP1 component dimerisation" evidence="4">
    <location>
        <begin position="111"/>
        <end position="158"/>
    </location>
</feature>
<dbReference type="OrthoDB" id="2342932at2759"/>
<dbReference type="Pfam" id="PF03931">
    <property type="entry name" value="Skp1_POZ"/>
    <property type="match status" value="1"/>
</dbReference>
<name>A0A1Y1VDW7_9FUNG</name>
<dbReference type="GO" id="GO:0016567">
    <property type="term" value="P:protein ubiquitination"/>
    <property type="evidence" value="ECO:0007669"/>
    <property type="project" value="UniProtKB-UniPathway"/>
</dbReference>
<dbReference type="EMBL" id="MCFH01000012">
    <property type="protein sequence ID" value="ORX53815.1"/>
    <property type="molecule type" value="Genomic_DNA"/>
</dbReference>
<reference evidence="6 7" key="2">
    <citation type="submission" date="2016-08" db="EMBL/GenBank/DDBJ databases">
        <title>Pervasive Adenine N6-methylation of Active Genes in Fungi.</title>
        <authorList>
            <consortium name="DOE Joint Genome Institute"/>
            <person name="Mondo S.J."/>
            <person name="Dannebaum R.O."/>
            <person name="Kuo R.C."/>
            <person name="Labutti K."/>
            <person name="Haridas S."/>
            <person name="Kuo A."/>
            <person name="Salamov A."/>
            <person name="Ahrendt S.R."/>
            <person name="Lipzen A."/>
            <person name="Sullivan W."/>
            <person name="Andreopoulos W.B."/>
            <person name="Clum A."/>
            <person name="Lindquist E."/>
            <person name="Daum C."/>
            <person name="Ramamoorthy G.K."/>
            <person name="Gryganskyi A."/>
            <person name="Culley D."/>
            <person name="Magnuson J.K."/>
            <person name="James T.Y."/>
            <person name="O'Malley M.A."/>
            <person name="Stajich J.E."/>
            <person name="Spatafora J.W."/>
            <person name="Visel A."/>
            <person name="Grigoriev I.V."/>
        </authorList>
    </citation>
    <scope>NUCLEOTIDE SEQUENCE [LARGE SCALE GENOMIC DNA]</scope>
    <source>
        <strain evidence="7">finn</strain>
    </source>
</reference>
<dbReference type="CDD" id="cd18322">
    <property type="entry name" value="BTB_POZ_SKP1"/>
    <property type="match status" value="1"/>
</dbReference>
<evidence type="ECO:0000256" key="2">
    <source>
        <dbReference type="ARBA" id="ARBA00022786"/>
    </source>
</evidence>
<organism evidence="6 7">
    <name type="scientific">Piromyces finnis</name>
    <dbReference type="NCBI Taxonomy" id="1754191"/>
    <lineage>
        <taxon>Eukaryota</taxon>
        <taxon>Fungi</taxon>
        <taxon>Fungi incertae sedis</taxon>
        <taxon>Chytridiomycota</taxon>
        <taxon>Chytridiomycota incertae sedis</taxon>
        <taxon>Neocallimastigomycetes</taxon>
        <taxon>Neocallimastigales</taxon>
        <taxon>Neocallimastigaceae</taxon>
        <taxon>Piromyces</taxon>
    </lineage>
</organism>
<evidence type="ECO:0000256" key="1">
    <source>
        <dbReference type="ARBA" id="ARBA00009993"/>
    </source>
</evidence>
<sequence length="161" mass="18550">MSVTLSSSDNQVFTVDKEIAEKSVLLHNMLEDVGESDNVIPLPNVTGDILKKVIEYCEYHRNDPVEIEEELEDISRSNTGIGNWDMKYLENIESNEVLFDITLAANYMDIKPLLNLTCKHIANMIRGKKPEEIRAIFNIENDFTPEEEEQIKRENEWASEC</sequence>
<comment type="function">
    <text evidence="3">Essential component of the SCF (SKP1-CUL1-F-box protein) E3 ubiquitin ligase complexes, which mediate the ubiquitination and subsequent proteasomal degradation of target proteins.</text>
</comment>
<feature type="domain" description="SKP1 component POZ" evidence="5">
    <location>
        <begin position="1"/>
        <end position="62"/>
    </location>
</feature>
<dbReference type="Gene3D" id="3.30.710.10">
    <property type="entry name" value="Potassium Channel Kv1.1, Chain A"/>
    <property type="match status" value="1"/>
</dbReference>
<comment type="similarity">
    <text evidence="1 3">Belongs to the SKP1 family.</text>
</comment>
<dbReference type="UniPathway" id="UPA00143"/>
<protein>
    <recommendedName>
        <fullName evidence="3">E3 ubiquitin ligase complex SCF subunit</fullName>
    </recommendedName>
</protein>
<dbReference type="FunFam" id="3.30.710.10:FF:000026">
    <property type="entry name" value="E3 ubiquitin ligase complex SCF subunit"/>
    <property type="match status" value="1"/>
</dbReference>
<dbReference type="InterPro" id="IPR036296">
    <property type="entry name" value="SKP1-like_dim_sf"/>
</dbReference>
<dbReference type="STRING" id="1754191.A0A1Y1VDW7"/>
<dbReference type="SUPFAM" id="SSF81382">
    <property type="entry name" value="Skp1 dimerisation domain-like"/>
    <property type="match status" value="1"/>
</dbReference>
<keyword evidence="7" id="KW-1185">Reference proteome</keyword>
<comment type="caution">
    <text evidence="6">The sequence shown here is derived from an EMBL/GenBank/DDBJ whole genome shotgun (WGS) entry which is preliminary data.</text>
</comment>
<dbReference type="PIRSF" id="PIRSF028729">
    <property type="entry name" value="E3_ubiquit_lig_SCF_Skp"/>
    <property type="match status" value="1"/>
</dbReference>
<dbReference type="Proteomes" id="UP000193719">
    <property type="component" value="Unassembled WGS sequence"/>
</dbReference>
<dbReference type="PANTHER" id="PTHR11165">
    <property type="entry name" value="SKP1"/>
    <property type="match status" value="1"/>
</dbReference>
<dbReference type="InterPro" id="IPR001232">
    <property type="entry name" value="SKP1-like"/>
</dbReference>
<evidence type="ECO:0000313" key="6">
    <source>
        <dbReference type="EMBL" id="ORX53815.1"/>
    </source>
</evidence>
<dbReference type="AlphaFoldDB" id="A0A1Y1VDW7"/>
<dbReference type="Pfam" id="PF01466">
    <property type="entry name" value="Skp1"/>
    <property type="match status" value="1"/>
</dbReference>
<proteinExistence type="inferred from homology"/>
<dbReference type="InterPro" id="IPR016073">
    <property type="entry name" value="Skp1_comp_POZ"/>
</dbReference>
<evidence type="ECO:0000259" key="5">
    <source>
        <dbReference type="Pfam" id="PF03931"/>
    </source>
</evidence>